<evidence type="ECO:0000256" key="3">
    <source>
        <dbReference type="ARBA" id="ARBA00022692"/>
    </source>
</evidence>
<feature type="transmembrane region" description="Helical" evidence="7">
    <location>
        <begin position="274"/>
        <end position="291"/>
    </location>
</feature>
<feature type="transmembrane region" description="Helical" evidence="7">
    <location>
        <begin position="167"/>
        <end position="185"/>
    </location>
</feature>
<dbReference type="Proteomes" id="UP001549321">
    <property type="component" value="Unassembled WGS sequence"/>
</dbReference>
<accession>A0ABV2QXF5</accession>
<dbReference type="GO" id="GO:0006508">
    <property type="term" value="P:proteolysis"/>
    <property type="evidence" value="ECO:0007669"/>
    <property type="project" value="UniProtKB-KW"/>
</dbReference>
<dbReference type="SUPFAM" id="SSF144091">
    <property type="entry name" value="Rhomboid-like"/>
    <property type="match status" value="1"/>
</dbReference>
<feature type="transmembrane region" description="Helical" evidence="7">
    <location>
        <begin position="66"/>
        <end position="86"/>
    </location>
</feature>
<protein>
    <submittedName>
        <fullName evidence="9">Membrane associated rhomboid family serine protease</fullName>
    </submittedName>
</protein>
<evidence type="ECO:0000259" key="8">
    <source>
        <dbReference type="Pfam" id="PF01694"/>
    </source>
</evidence>
<keyword evidence="6 7" id="KW-0472">Membrane</keyword>
<keyword evidence="3 7" id="KW-0812">Transmembrane</keyword>
<feature type="transmembrane region" description="Helical" evidence="7">
    <location>
        <begin position="98"/>
        <end position="121"/>
    </location>
</feature>
<evidence type="ECO:0000256" key="6">
    <source>
        <dbReference type="ARBA" id="ARBA00023136"/>
    </source>
</evidence>
<reference evidence="9 10" key="1">
    <citation type="submission" date="2024-06" db="EMBL/GenBank/DDBJ databases">
        <title>Sorghum-associated microbial communities from plants grown in Nebraska, USA.</title>
        <authorList>
            <person name="Schachtman D."/>
        </authorList>
    </citation>
    <scope>NUCLEOTIDE SEQUENCE [LARGE SCALE GENOMIC DNA]</scope>
    <source>
        <strain evidence="9 10">3207</strain>
    </source>
</reference>
<comment type="caution">
    <text evidence="9">The sequence shown here is derived from an EMBL/GenBank/DDBJ whole genome shotgun (WGS) entry which is preliminary data.</text>
</comment>
<gene>
    <name evidence="9" type="ORF">ABIE08_001612</name>
</gene>
<evidence type="ECO:0000256" key="4">
    <source>
        <dbReference type="ARBA" id="ARBA00022801"/>
    </source>
</evidence>
<name>A0ABV2QXF5_9HYPH</name>
<feature type="domain" description="Peptidase S54 rhomboid" evidence="8">
    <location>
        <begin position="126"/>
        <end position="287"/>
    </location>
</feature>
<evidence type="ECO:0000256" key="7">
    <source>
        <dbReference type="SAM" id="Phobius"/>
    </source>
</evidence>
<keyword evidence="5 7" id="KW-1133">Transmembrane helix</keyword>
<evidence type="ECO:0000256" key="2">
    <source>
        <dbReference type="ARBA" id="ARBA00009045"/>
    </source>
</evidence>
<keyword evidence="10" id="KW-1185">Reference proteome</keyword>
<dbReference type="GO" id="GO:0008233">
    <property type="term" value="F:peptidase activity"/>
    <property type="evidence" value="ECO:0007669"/>
    <property type="project" value="UniProtKB-KW"/>
</dbReference>
<dbReference type="PANTHER" id="PTHR43731">
    <property type="entry name" value="RHOMBOID PROTEASE"/>
    <property type="match status" value="1"/>
</dbReference>
<sequence length="299" mass="32552">MRSRGVLCRGARRGVTKAVRACPSEKRAGRPIHFDAPVLATLALNSWADYAGSMSPRSERAEREPIFNLPVVIIASLAVLALVHILRVYVLDEEQASWLIATFAFFPIRLTGPAIEGFYWPGGVAGDVWTFFSYAFLHADWMHYGVNALWLAAFGTPLARRFGAWRFLAFSLGGAAAGAAAHLLLYPSGQAPLIGASAAISAQMAASARFAFSAGGRLGGGIPRSDADFRPALSFMEMVRDRRIVAFLGVWFVFNLVFGLLFTPPGVTNSTVAWEAHLGGFLFGVLLFPWFDPIGRQRR</sequence>
<dbReference type="InterPro" id="IPR050925">
    <property type="entry name" value="Rhomboid_protease_S54"/>
</dbReference>
<feature type="transmembrane region" description="Helical" evidence="7">
    <location>
        <begin position="244"/>
        <end position="262"/>
    </location>
</feature>
<comment type="similarity">
    <text evidence="2">Belongs to the peptidase S54 family.</text>
</comment>
<proteinExistence type="inferred from homology"/>
<evidence type="ECO:0000256" key="5">
    <source>
        <dbReference type="ARBA" id="ARBA00022989"/>
    </source>
</evidence>
<evidence type="ECO:0000256" key="1">
    <source>
        <dbReference type="ARBA" id="ARBA00004141"/>
    </source>
</evidence>
<dbReference type="InterPro" id="IPR022764">
    <property type="entry name" value="Peptidase_S54_rhomboid_dom"/>
</dbReference>
<organism evidence="9 10">
    <name type="scientific">Kaistia defluvii</name>
    <dbReference type="NCBI Taxonomy" id="410841"/>
    <lineage>
        <taxon>Bacteria</taxon>
        <taxon>Pseudomonadati</taxon>
        <taxon>Pseudomonadota</taxon>
        <taxon>Alphaproteobacteria</taxon>
        <taxon>Hyphomicrobiales</taxon>
        <taxon>Kaistiaceae</taxon>
        <taxon>Kaistia</taxon>
    </lineage>
</organism>
<dbReference type="InterPro" id="IPR035952">
    <property type="entry name" value="Rhomboid-like_sf"/>
</dbReference>
<evidence type="ECO:0000313" key="10">
    <source>
        <dbReference type="Proteomes" id="UP001549321"/>
    </source>
</evidence>
<dbReference type="PANTHER" id="PTHR43731:SF14">
    <property type="entry name" value="PRESENILIN-ASSOCIATED RHOMBOID-LIKE PROTEIN, MITOCHONDRIAL"/>
    <property type="match status" value="1"/>
</dbReference>
<keyword evidence="9" id="KW-0645">Protease</keyword>
<evidence type="ECO:0000313" key="9">
    <source>
        <dbReference type="EMBL" id="MET4633699.1"/>
    </source>
</evidence>
<dbReference type="Gene3D" id="1.20.1540.10">
    <property type="entry name" value="Rhomboid-like"/>
    <property type="match status" value="1"/>
</dbReference>
<dbReference type="Pfam" id="PF01694">
    <property type="entry name" value="Rhomboid"/>
    <property type="match status" value="1"/>
</dbReference>
<dbReference type="EMBL" id="JBEPSM010000001">
    <property type="protein sequence ID" value="MET4633699.1"/>
    <property type="molecule type" value="Genomic_DNA"/>
</dbReference>
<comment type="subcellular location">
    <subcellularLocation>
        <location evidence="1">Membrane</location>
        <topology evidence="1">Multi-pass membrane protein</topology>
    </subcellularLocation>
</comment>
<keyword evidence="4" id="KW-0378">Hydrolase</keyword>
<feature type="transmembrane region" description="Helical" evidence="7">
    <location>
        <begin position="141"/>
        <end position="160"/>
    </location>
</feature>